<name>A0A7W8QR30_9ACTN</name>
<dbReference type="AlphaFoldDB" id="A0A7W8QR30"/>
<protein>
    <recommendedName>
        <fullName evidence="3">Translation initiation factor 2</fullName>
    </recommendedName>
</protein>
<evidence type="ECO:0008006" key="3">
    <source>
        <dbReference type="Google" id="ProtNLM"/>
    </source>
</evidence>
<gene>
    <name evidence="1" type="ORF">HDA36_005127</name>
</gene>
<keyword evidence="2" id="KW-1185">Reference proteome</keyword>
<evidence type="ECO:0000313" key="2">
    <source>
        <dbReference type="Proteomes" id="UP000572635"/>
    </source>
</evidence>
<reference evidence="1 2" key="1">
    <citation type="submission" date="2020-08" db="EMBL/GenBank/DDBJ databases">
        <title>Sequencing the genomes of 1000 actinobacteria strains.</title>
        <authorList>
            <person name="Klenk H.-P."/>
        </authorList>
    </citation>
    <scope>NUCLEOTIDE SEQUENCE [LARGE SCALE GENOMIC DNA]</scope>
    <source>
        <strain evidence="1 2">DSM 44551</strain>
    </source>
</reference>
<accession>A0A7W8QR30</accession>
<dbReference type="EMBL" id="JACHDB010000001">
    <property type="protein sequence ID" value="MBB5435043.1"/>
    <property type="molecule type" value="Genomic_DNA"/>
</dbReference>
<comment type="caution">
    <text evidence="1">The sequence shown here is derived from an EMBL/GenBank/DDBJ whole genome shotgun (WGS) entry which is preliminary data.</text>
</comment>
<dbReference type="SUPFAM" id="SSF53756">
    <property type="entry name" value="UDP-Glycosyltransferase/glycogen phosphorylase"/>
    <property type="match status" value="1"/>
</dbReference>
<organism evidence="1 2">
    <name type="scientific">Nocardiopsis composta</name>
    <dbReference type="NCBI Taxonomy" id="157465"/>
    <lineage>
        <taxon>Bacteria</taxon>
        <taxon>Bacillati</taxon>
        <taxon>Actinomycetota</taxon>
        <taxon>Actinomycetes</taxon>
        <taxon>Streptosporangiales</taxon>
        <taxon>Nocardiopsidaceae</taxon>
        <taxon>Nocardiopsis</taxon>
    </lineage>
</organism>
<dbReference type="RefSeq" id="WP_184396378.1">
    <property type="nucleotide sequence ID" value="NZ_BAAAJD010000008.1"/>
</dbReference>
<sequence>MARTLTSAIRLLDALTVAFRGDQHRVQVLFTFDGGSAFSSRTLRMLQELGGTVVPWDEAPLVPASLTVTASENVDLDRLSAPVVVLPHGIGFQKWVPDSESGERRLSGVVRKEFADRPDIVTVVSHPAQREQLRTVHAGLADAAEVTGDHVHDRIRANLRHRARYRAHLGASRGTRLVVLSSTWGGQGLLGTRPDLPERLLAELPRDEYRVAAVLHPNIGTAHGPWAVRQALARAVDAGLLALPPEQGWEAALAAADVVLGDHGSVTLYAAAADRPVLLGTFGEESVPGTAAARLAASADRLDLAAGLRRQLDAAVEGHVPGRYADAAGYAFAHPGEGAERLRRLLYRIIGLSLPTAPQGPLRTSPLPEPESRPVTSFEVSGRLSEDGRTVTVERFPAAVRRPADSPGAVRHLASWDSEPDVALARSASVVLRAPASPADDRTGAEWAADAFEHHPGALFAAAAEPEGCTARLRDGRTVTVRSLPGGPHAPDPCLASALIYTLLRAGAPLRGGYRLRVGPGVWRCEVRAAPPAPQM</sequence>
<evidence type="ECO:0000313" key="1">
    <source>
        <dbReference type="EMBL" id="MBB5435043.1"/>
    </source>
</evidence>
<dbReference type="Proteomes" id="UP000572635">
    <property type="component" value="Unassembled WGS sequence"/>
</dbReference>
<proteinExistence type="predicted"/>